<organism evidence="1 2">
    <name type="scientific">Lophiotrema nucula</name>
    <dbReference type="NCBI Taxonomy" id="690887"/>
    <lineage>
        <taxon>Eukaryota</taxon>
        <taxon>Fungi</taxon>
        <taxon>Dikarya</taxon>
        <taxon>Ascomycota</taxon>
        <taxon>Pezizomycotina</taxon>
        <taxon>Dothideomycetes</taxon>
        <taxon>Pleosporomycetidae</taxon>
        <taxon>Pleosporales</taxon>
        <taxon>Lophiotremataceae</taxon>
        <taxon>Lophiotrema</taxon>
    </lineage>
</organism>
<name>A0A6A5ZS51_9PLEO</name>
<evidence type="ECO:0000313" key="1">
    <source>
        <dbReference type="EMBL" id="KAF2121071.1"/>
    </source>
</evidence>
<gene>
    <name evidence="1" type="ORF">BDV96DRAFT_563525</name>
</gene>
<accession>A0A6A5ZS51</accession>
<evidence type="ECO:0000313" key="2">
    <source>
        <dbReference type="Proteomes" id="UP000799770"/>
    </source>
</evidence>
<reference evidence="1" key="1">
    <citation type="journal article" date="2020" name="Stud. Mycol.">
        <title>101 Dothideomycetes genomes: a test case for predicting lifestyles and emergence of pathogens.</title>
        <authorList>
            <person name="Haridas S."/>
            <person name="Albert R."/>
            <person name="Binder M."/>
            <person name="Bloem J."/>
            <person name="Labutti K."/>
            <person name="Salamov A."/>
            <person name="Andreopoulos B."/>
            <person name="Baker S."/>
            <person name="Barry K."/>
            <person name="Bills G."/>
            <person name="Bluhm B."/>
            <person name="Cannon C."/>
            <person name="Castanera R."/>
            <person name="Culley D."/>
            <person name="Daum C."/>
            <person name="Ezra D."/>
            <person name="Gonzalez J."/>
            <person name="Henrissat B."/>
            <person name="Kuo A."/>
            <person name="Liang C."/>
            <person name="Lipzen A."/>
            <person name="Lutzoni F."/>
            <person name="Magnuson J."/>
            <person name="Mondo S."/>
            <person name="Nolan M."/>
            <person name="Ohm R."/>
            <person name="Pangilinan J."/>
            <person name="Park H.-J."/>
            <person name="Ramirez L."/>
            <person name="Alfaro M."/>
            <person name="Sun H."/>
            <person name="Tritt A."/>
            <person name="Yoshinaga Y."/>
            <person name="Zwiers L.-H."/>
            <person name="Turgeon B."/>
            <person name="Goodwin S."/>
            <person name="Spatafora J."/>
            <person name="Crous P."/>
            <person name="Grigoriev I."/>
        </authorList>
    </citation>
    <scope>NUCLEOTIDE SEQUENCE</scope>
    <source>
        <strain evidence="1">CBS 627.86</strain>
    </source>
</reference>
<sequence length="191" mass="20867">MQRGSLQRFAASSLPDSNIQRMGLFAACQLRLHIDFIYAAARCRPSIVLQQYSPAPHHRVPLHGTLLSDVNALVLPELLSSLPNEDGLVQPGNVALSHAARGCTCLLPTVTGFVRLPSLSTYHSMAHCFHYQSQVHVFAYSPRNDNPANGIGHCRYVLPNCVHLPACLPSGDTLFTQHLDIADGPTECQMC</sequence>
<dbReference type="Proteomes" id="UP000799770">
    <property type="component" value="Unassembled WGS sequence"/>
</dbReference>
<dbReference type="EMBL" id="ML977312">
    <property type="protein sequence ID" value="KAF2121071.1"/>
    <property type="molecule type" value="Genomic_DNA"/>
</dbReference>
<dbReference type="AlphaFoldDB" id="A0A6A5ZS51"/>
<protein>
    <submittedName>
        <fullName evidence="1">Uncharacterized protein</fullName>
    </submittedName>
</protein>
<proteinExistence type="predicted"/>
<keyword evidence="2" id="KW-1185">Reference proteome</keyword>